<evidence type="ECO:0000313" key="15">
    <source>
        <dbReference type="EMBL" id="PZD72653.1"/>
    </source>
</evidence>
<dbReference type="InterPro" id="IPR000531">
    <property type="entry name" value="Beta-barrel_TonB"/>
</dbReference>
<evidence type="ECO:0000256" key="3">
    <source>
        <dbReference type="ARBA" id="ARBA00022452"/>
    </source>
</evidence>
<evidence type="ECO:0000256" key="8">
    <source>
        <dbReference type="PROSITE-ProRule" id="PRU01360"/>
    </source>
</evidence>
<dbReference type="Pfam" id="PF07715">
    <property type="entry name" value="Plug"/>
    <property type="match status" value="1"/>
</dbReference>
<dbReference type="Proteomes" id="UP000248857">
    <property type="component" value="Unassembled WGS sequence"/>
</dbReference>
<feature type="domain" description="TonB-dependent receptor plug" evidence="13">
    <location>
        <begin position="187"/>
        <end position="289"/>
    </location>
</feature>
<dbReference type="InterPro" id="IPR021731">
    <property type="entry name" value="AMIN_dom"/>
</dbReference>
<sequence>MQNWLFPCGALGVAAVLIAQPAQAQTVSISAVELLQTETGLSIVLTVPDGENLEVSTSSTESTFTADISNAQLNLPGGEIFEQANPAPGIRAVSVIPLDVSRVRVTVVGETDGLTSVVQQEAQQLVFQVEAPTVLETPATETPDDVPVTEDSPEEPGTEEPSADVPFEEDDDLEIIVTATRTEEETEDVPRSVTVVKREDIEREGLAGGDLTSTLGKLVPGLGPPTSDGRTRVFDLRGRPAQILIDGIPQTGNASFGTELSAIDPSSIERVEVVRGPTAIFGDGATGGVINIITRTPTEEGQQVRLGLTLRPDFDNLSEGGVGFKVDTGITGKEGKFDFLLNAAFDVNDPSFDAEGDRIPPTDGLNNDNRAINVLAKAGFDISENQRVQFTYSFFNNVFATDFTADTASIIPPGNQEVDALEVGEIRFGDNEPSQTVQNFNITYRHQDVFDSEVNVQAFLRTTDLTQNITDIRQNPALAPLLFNPFLPLVSQTQLDALELGGRLQVDTPITERLSLLWGADVSYEENEQLFLDIDPDAFDNDQEANVFREFNQSPLYRLRNAGTFAQLQWNATDKLAFSGGARYENIRLSVDDYTVSPFAGGFFGFFPPAQVEGGSVTVDDFVFNAGIVYKATDQISLYGNFAQGFSIPSVGIALGLVAEGSTLEDNAQLEPQKVNNYELGVRGNFDDLTLSLAGFLSTSSLGSTIQVDQTGITSQVRAPQRNYGVEFTADWQPVDRWRLGTILSWNEGENNPEDDGDDSFVPLSSIDIQPFKATVYVENETLPGWRTRLQAVFVGGRDRAFDAGVDQFQVTGYTVVDLFSTVKLGPGKLQFGIKNLLDNQFLPVSSQERTGIQEIRRFPGEGRTYSIRYSFEF</sequence>
<dbReference type="EMBL" id="PQWO01000009">
    <property type="protein sequence ID" value="PZD72653.1"/>
    <property type="molecule type" value="Genomic_DNA"/>
</dbReference>
<keyword evidence="5 9" id="KW-0798">TonB box</keyword>
<keyword evidence="11" id="KW-0732">Signal</keyword>
<evidence type="ECO:0000256" key="10">
    <source>
        <dbReference type="SAM" id="MobiDB-lite"/>
    </source>
</evidence>
<evidence type="ECO:0000256" key="6">
    <source>
        <dbReference type="ARBA" id="ARBA00023136"/>
    </source>
</evidence>
<keyword evidence="2 8" id="KW-0813">Transport</keyword>
<dbReference type="AlphaFoldDB" id="A0A2W1JG50"/>
<keyword evidence="16" id="KW-1185">Reference proteome</keyword>
<keyword evidence="15" id="KW-0675">Receptor</keyword>
<keyword evidence="7 8" id="KW-0998">Cell outer membrane</keyword>
<dbReference type="Gene3D" id="2.40.170.20">
    <property type="entry name" value="TonB-dependent receptor, beta-barrel domain"/>
    <property type="match status" value="1"/>
</dbReference>
<dbReference type="Pfam" id="PF00593">
    <property type="entry name" value="TonB_dep_Rec_b-barrel"/>
    <property type="match status" value="1"/>
</dbReference>
<evidence type="ECO:0000256" key="1">
    <source>
        <dbReference type="ARBA" id="ARBA00004571"/>
    </source>
</evidence>
<feature type="domain" description="TonB-dependent receptor-like beta-barrel" evidence="12">
    <location>
        <begin position="383"/>
        <end position="837"/>
    </location>
</feature>
<dbReference type="InterPro" id="IPR012910">
    <property type="entry name" value="Plug_dom"/>
</dbReference>
<dbReference type="CDD" id="cd01347">
    <property type="entry name" value="ligand_gated_channel"/>
    <property type="match status" value="1"/>
</dbReference>
<keyword evidence="4 8" id="KW-0812">Transmembrane</keyword>
<evidence type="ECO:0000259" key="13">
    <source>
        <dbReference type="Pfam" id="PF07715"/>
    </source>
</evidence>
<evidence type="ECO:0000256" key="11">
    <source>
        <dbReference type="SAM" id="SignalP"/>
    </source>
</evidence>
<feature type="region of interest" description="Disordered" evidence="10">
    <location>
        <begin position="133"/>
        <end position="166"/>
    </location>
</feature>
<dbReference type="InterPro" id="IPR039426">
    <property type="entry name" value="TonB-dep_rcpt-like"/>
</dbReference>
<keyword evidence="3 8" id="KW-1134">Transmembrane beta strand</keyword>
<dbReference type="GO" id="GO:0044718">
    <property type="term" value="P:siderophore transmembrane transport"/>
    <property type="evidence" value="ECO:0007669"/>
    <property type="project" value="TreeGrafter"/>
</dbReference>
<evidence type="ECO:0000256" key="4">
    <source>
        <dbReference type="ARBA" id="ARBA00022692"/>
    </source>
</evidence>
<dbReference type="Pfam" id="PF11741">
    <property type="entry name" value="AMIN"/>
    <property type="match status" value="1"/>
</dbReference>
<dbReference type="InterPro" id="IPR036942">
    <property type="entry name" value="Beta-barrel_TonB_sf"/>
</dbReference>
<comment type="similarity">
    <text evidence="8 9">Belongs to the TonB-dependent receptor family.</text>
</comment>
<dbReference type="GO" id="GO:0015344">
    <property type="term" value="F:siderophore uptake transmembrane transporter activity"/>
    <property type="evidence" value="ECO:0007669"/>
    <property type="project" value="TreeGrafter"/>
</dbReference>
<evidence type="ECO:0000256" key="7">
    <source>
        <dbReference type="ARBA" id="ARBA00023237"/>
    </source>
</evidence>
<dbReference type="GO" id="GO:0009279">
    <property type="term" value="C:cell outer membrane"/>
    <property type="evidence" value="ECO:0007669"/>
    <property type="project" value="UniProtKB-SubCell"/>
</dbReference>
<feature type="domain" description="AMIN" evidence="14">
    <location>
        <begin position="34"/>
        <end position="125"/>
    </location>
</feature>
<dbReference type="PANTHER" id="PTHR30069">
    <property type="entry name" value="TONB-DEPENDENT OUTER MEMBRANE RECEPTOR"/>
    <property type="match status" value="1"/>
</dbReference>
<evidence type="ECO:0000313" key="16">
    <source>
        <dbReference type="Proteomes" id="UP000248857"/>
    </source>
</evidence>
<evidence type="ECO:0000256" key="9">
    <source>
        <dbReference type="RuleBase" id="RU003357"/>
    </source>
</evidence>
<dbReference type="Gene3D" id="2.170.130.10">
    <property type="entry name" value="TonB-dependent receptor, plug domain"/>
    <property type="match status" value="1"/>
</dbReference>
<proteinExistence type="inferred from homology"/>
<gene>
    <name evidence="15" type="primary">iutA_1</name>
    <name evidence="15" type="ORF">C1752_03489</name>
</gene>
<accession>A0A2W1JG50</accession>
<name>A0A2W1JG50_9CYAN</name>
<dbReference type="PROSITE" id="PS52016">
    <property type="entry name" value="TONB_DEPENDENT_REC_3"/>
    <property type="match status" value="1"/>
</dbReference>
<dbReference type="PANTHER" id="PTHR30069:SF42">
    <property type="entry name" value="FERRIC AEROBACTIN RECEPTOR"/>
    <property type="match status" value="1"/>
</dbReference>
<evidence type="ECO:0000259" key="12">
    <source>
        <dbReference type="Pfam" id="PF00593"/>
    </source>
</evidence>
<evidence type="ECO:0000256" key="5">
    <source>
        <dbReference type="ARBA" id="ARBA00023077"/>
    </source>
</evidence>
<dbReference type="InterPro" id="IPR037066">
    <property type="entry name" value="Plug_dom_sf"/>
</dbReference>
<feature type="compositionally biased region" description="Acidic residues" evidence="10">
    <location>
        <begin position="142"/>
        <end position="166"/>
    </location>
</feature>
<dbReference type="RefSeq" id="WP_233501618.1">
    <property type="nucleotide sequence ID" value="NZ_CAWNWM010000009.1"/>
</dbReference>
<protein>
    <submittedName>
        <fullName evidence="15">Ferric aerobactin receptor</fullName>
    </submittedName>
</protein>
<feature type="chain" id="PRO_5016099519" evidence="11">
    <location>
        <begin position="25"/>
        <end position="874"/>
    </location>
</feature>
<comment type="subcellular location">
    <subcellularLocation>
        <location evidence="1 8">Cell outer membrane</location>
        <topology evidence="1 8">Multi-pass membrane protein</topology>
    </subcellularLocation>
</comment>
<evidence type="ECO:0000256" key="2">
    <source>
        <dbReference type="ARBA" id="ARBA00022448"/>
    </source>
</evidence>
<dbReference type="SUPFAM" id="SSF56935">
    <property type="entry name" value="Porins"/>
    <property type="match status" value="1"/>
</dbReference>
<reference evidence="15 16" key="1">
    <citation type="journal article" date="2018" name="Sci. Rep.">
        <title>A novel species of the marine cyanobacterium Acaryochloris with a unique pigment content and lifestyle.</title>
        <authorList>
            <person name="Partensky F."/>
            <person name="Six C."/>
            <person name="Ratin M."/>
            <person name="Garczarek L."/>
            <person name="Vaulot D."/>
            <person name="Probert I."/>
            <person name="Calteau A."/>
            <person name="Gourvil P."/>
            <person name="Marie D."/>
            <person name="Grebert T."/>
            <person name="Bouchier C."/>
            <person name="Le Panse S."/>
            <person name="Gachenot M."/>
            <person name="Rodriguez F."/>
            <person name="Garrido J.L."/>
        </authorList>
    </citation>
    <scope>NUCLEOTIDE SEQUENCE [LARGE SCALE GENOMIC DNA]</scope>
    <source>
        <strain evidence="15 16">RCC1774</strain>
    </source>
</reference>
<feature type="signal peptide" evidence="11">
    <location>
        <begin position="1"/>
        <end position="24"/>
    </location>
</feature>
<evidence type="ECO:0000259" key="14">
    <source>
        <dbReference type="Pfam" id="PF11741"/>
    </source>
</evidence>
<organism evidence="15 16">
    <name type="scientific">Acaryochloris thomasi RCC1774</name>
    <dbReference type="NCBI Taxonomy" id="1764569"/>
    <lineage>
        <taxon>Bacteria</taxon>
        <taxon>Bacillati</taxon>
        <taxon>Cyanobacteriota</taxon>
        <taxon>Cyanophyceae</taxon>
        <taxon>Acaryochloridales</taxon>
        <taxon>Acaryochloridaceae</taxon>
        <taxon>Acaryochloris</taxon>
        <taxon>Acaryochloris thomasi</taxon>
    </lineage>
</organism>
<comment type="caution">
    <text evidence="15">The sequence shown here is derived from an EMBL/GenBank/DDBJ whole genome shotgun (WGS) entry which is preliminary data.</text>
</comment>
<keyword evidence="6 8" id="KW-0472">Membrane</keyword>